<reference evidence="4 5" key="1">
    <citation type="journal article" date="2024" name="IMA Fungus">
        <title>IMA Genome - F19 : A genome assembly and annotation guide to empower mycologists, including annotated draft genome sequences of Ceratocystis pirilliformis, Diaporthe australafricana, Fusarium ophioides, Paecilomyces lecythidis, and Sporothrix stenoceras.</title>
        <authorList>
            <person name="Aylward J."/>
            <person name="Wilson A.M."/>
            <person name="Visagie C.M."/>
            <person name="Spraker J."/>
            <person name="Barnes I."/>
            <person name="Buitendag C."/>
            <person name="Ceriani C."/>
            <person name="Del Mar Angel L."/>
            <person name="du Plessis D."/>
            <person name="Fuchs T."/>
            <person name="Gasser K."/>
            <person name="Kramer D."/>
            <person name="Li W."/>
            <person name="Munsamy K."/>
            <person name="Piso A."/>
            <person name="Price J.L."/>
            <person name="Sonnekus B."/>
            <person name="Thomas C."/>
            <person name="van der Nest A."/>
            <person name="van Dijk A."/>
            <person name="van Heerden A."/>
            <person name="van Vuuren N."/>
            <person name="Yilmaz N."/>
            <person name="Duong T.A."/>
            <person name="van der Merwe N.A."/>
            <person name="Wingfield M.J."/>
            <person name="Wingfield B.D."/>
        </authorList>
    </citation>
    <scope>NUCLEOTIDE SEQUENCE [LARGE SCALE GENOMIC DNA]</scope>
    <source>
        <strain evidence="4 5">CMW 18300</strain>
    </source>
</reference>
<evidence type="ECO:0000259" key="3">
    <source>
        <dbReference type="Pfam" id="PF00294"/>
    </source>
</evidence>
<comment type="caution">
    <text evidence="4">The sequence shown here is derived from an EMBL/GenBank/DDBJ whole genome shotgun (WGS) entry which is preliminary data.</text>
</comment>
<dbReference type="Gene3D" id="3.40.1190.20">
    <property type="match status" value="1"/>
</dbReference>
<dbReference type="SUPFAM" id="SSF53613">
    <property type="entry name" value="Ribokinase-like"/>
    <property type="match status" value="1"/>
</dbReference>
<organism evidence="4 5">
    <name type="scientific">Diaporthe australafricana</name>
    <dbReference type="NCBI Taxonomy" id="127596"/>
    <lineage>
        <taxon>Eukaryota</taxon>
        <taxon>Fungi</taxon>
        <taxon>Dikarya</taxon>
        <taxon>Ascomycota</taxon>
        <taxon>Pezizomycotina</taxon>
        <taxon>Sordariomycetes</taxon>
        <taxon>Sordariomycetidae</taxon>
        <taxon>Diaporthales</taxon>
        <taxon>Diaporthaceae</taxon>
        <taxon>Diaporthe</taxon>
    </lineage>
</organism>
<dbReference type="Pfam" id="PF00294">
    <property type="entry name" value="PfkB"/>
    <property type="match status" value="1"/>
</dbReference>
<feature type="domain" description="Carbohydrate kinase PfkB" evidence="3">
    <location>
        <begin position="25"/>
        <end position="264"/>
    </location>
</feature>
<dbReference type="PANTHER" id="PTHR10584">
    <property type="entry name" value="SUGAR KINASE"/>
    <property type="match status" value="1"/>
</dbReference>
<evidence type="ECO:0000256" key="2">
    <source>
        <dbReference type="ARBA" id="ARBA00022777"/>
    </source>
</evidence>
<evidence type="ECO:0000256" key="1">
    <source>
        <dbReference type="ARBA" id="ARBA00022679"/>
    </source>
</evidence>
<keyword evidence="5" id="KW-1185">Reference proteome</keyword>
<dbReference type="Proteomes" id="UP001583177">
    <property type="component" value="Unassembled WGS sequence"/>
</dbReference>
<dbReference type="EMBL" id="JAWRVE010000071">
    <property type="protein sequence ID" value="KAL1864106.1"/>
    <property type="molecule type" value="Genomic_DNA"/>
</dbReference>
<gene>
    <name evidence="4" type="ORF">Daus18300_007886</name>
</gene>
<dbReference type="PANTHER" id="PTHR10584:SF166">
    <property type="entry name" value="RIBOKINASE"/>
    <property type="match status" value="1"/>
</dbReference>
<dbReference type="InterPro" id="IPR029056">
    <property type="entry name" value="Ribokinase-like"/>
</dbReference>
<keyword evidence="1" id="KW-0808">Transferase</keyword>
<sequence length="266" mass="28564">MDMIFEADRMPGVGESMDSRILLTLPGGKGMNTAIAAFRASRPKPTSGAKGGDDSSNIRVFMNGAVGDDDFGAKLKTKLEKEGVDISGVRTVENERSGTCVVIVETDIGDSRNIGYEGANLKWAPREHHAVECLAGGAKPDLIVAHLGVRREEVERILESASRNGVETLLNPSPAVYLVNSTYKNLTHLIINETEAALLSGRKVIELHDLAAWEKTVEDFIHLGVKNVVITLGEKGAYYATKDGQEGVVEAEKNIDVVDTTGAGYV</sequence>
<dbReference type="PRINTS" id="PR00990">
    <property type="entry name" value="RIBOKINASE"/>
</dbReference>
<accession>A0ABR3WKG0</accession>
<proteinExistence type="predicted"/>
<evidence type="ECO:0000313" key="5">
    <source>
        <dbReference type="Proteomes" id="UP001583177"/>
    </source>
</evidence>
<name>A0ABR3WKG0_9PEZI</name>
<dbReference type="InterPro" id="IPR011611">
    <property type="entry name" value="PfkB_dom"/>
</dbReference>
<keyword evidence="2" id="KW-0418">Kinase</keyword>
<evidence type="ECO:0000313" key="4">
    <source>
        <dbReference type="EMBL" id="KAL1864106.1"/>
    </source>
</evidence>
<protein>
    <recommendedName>
        <fullName evidence="3">Carbohydrate kinase PfkB domain-containing protein</fullName>
    </recommendedName>
</protein>
<dbReference type="InterPro" id="IPR002139">
    <property type="entry name" value="Ribo/fructo_kinase"/>
</dbReference>